<sequence length="161" mass="18253">MRRNDNNRRRDGGNPPYPQRYTGLVGYRLRVTHALHLQRLRAASTARARLNQQVDNAPPCLSHRLSHTLLTPPAPAMSARPSSNPPITEIEDGLFIGDIESSHWVEMGVLRSANALIAHLMRTHQWSVDSALAFVKEKRKIRLNSNFKEQLVVWGEVGYEI</sequence>
<evidence type="ECO:0000259" key="2">
    <source>
        <dbReference type="Pfam" id="PF00782"/>
    </source>
</evidence>
<dbReference type="AlphaFoldDB" id="A0AAE0MI13"/>
<dbReference type="Proteomes" id="UP001286456">
    <property type="component" value="Unassembled WGS sequence"/>
</dbReference>
<reference evidence="3" key="2">
    <citation type="submission" date="2023-06" db="EMBL/GenBank/DDBJ databases">
        <authorList>
            <consortium name="Lawrence Berkeley National Laboratory"/>
            <person name="Haridas S."/>
            <person name="Hensen N."/>
            <person name="Bonometti L."/>
            <person name="Westerberg I."/>
            <person name="Brannstrom I.O."/>
            <person name="Guillou S."/>
            <person name="Cros-Aarteil S."/>
            <person name="Calhoun S."/>
            <person name="Kuo A."/>
            <person name="Mondo S."/>
            <person name="Pangilinan J."/>
            <person name="Riley R."/>
            <person name="Labutti K."/>
            <person name="Andreopoulos B."/>
            <person name="Lipzen A."/>
            <person name="Chen C."/>
            <person name="Yanf M."/>
            <person name="Daum C."/>
            <person name="Ng V."/>
            <person name="Clum A."/>
            <person name="Steindorff A."/>
            <person name="Ohm R."/>
            <person name="Martin F."/>
            <person name="Silar P."/>
            <person name="Natvig D."/>
            <person name="Lalanne C."/>
            <person name="Gautier V."/>
            <person name="Ament-Velasquez S.L."/>
            <person name="Kruys A."/>
            <person name="Hutchinson M.I."/>
            <person name="Powell A.J."/>
            <person name="Barry K."/>
            <person name="Miller A.N."/>
            <person name="Grigoriev I.V."/>
            <person name="Debuchy R."/>
            <person name="Gladieux P."/>
            <person name="Thoren M.H."/>
            <person name="Johannesson H."/>
        </authorList>
    </citation>
    <scope>NUCLEOTIDE SEQUENCE</scope>
    <source>
        <strain evidence="3">SMH4131-1</strain>
    </source>
</reference>
<dbReference type="InterPro" id="IPR029021">
    <property type="entry name" value="Prot-tyrosine_phosphatase-like"/>
</dbReference>
<name>A0AAE0MI13_9PEZI</name>
<proteinExistence type="predicted"/>
<reference evidence="3" key="1">
    <citation type="journal article" date="2023" name="Mol. Phylogenet. Evol.">
        <title>Genome-scale phylogeny and comparative genomics of the fungal order Sordariales.</title>
        <authorList>
            <person name="Hensen N."/>
            <person name="Bonometti L."/>
            <person name="Westerberg I."/>
            <person name="Brannstrom I.O."/>
            <person name="Guillou S."/>
            <person name="Cros-Aarteil S."/>
            <person name="Calhoun S."/>
            <person name="Haridas S."/>
            <person name="Kuo A."/>
            <person name="Mondo S."/>
            <person name="Pangilinan J."/>
            <person name="Riley R."/>
            <person name="LaButti K."/>
            <person name="Andreopoulos B."/>
            <person name="Lipzen A."/>
            <person name="Chen C."/>
            <person name="Yan M."/>
            <person name="Daum C."/>
            <person name="Ng V."/>
            <person name="Clum A."/>
            <person name="Steindorff A."/>
            <person name="Ohm R.A."/>
            <person name="Martin F."/>
            <person name="Silar P."/>
            <person name="Natvig D.O."/>
            <person name="Lalanne C."/>
            <person name="Gautier V."/>
            <person name="Ament-Velasquez S.L."/>
            <person name="Kruys A."/>
            <person name="Hutchinson M.I."/>
            <person name="Powell A.J."/>
            <person name="Barry K."/>
            <person name="Miller A.N."/>
            <person name="Grigoriev I.V."/>
            <person name="Debuchy R."/>
            <person name="Gladieux P."/>
            <person name="Hiltunen Thoren M."/>
            <person name="Johannesson H."/>
        </authorList>
    </citation>
    <scope>NUCLEOTIDE SEQUENCE</scope>
    <source>
        <strain evidence="3">SMH4131-1</strain>
    </source>
</reference>
<feature type="region of interest" description="Disordered" evidence="1">
    <location>
        <begin position="1"/>
        <end position="21"/>
    </location>
</feature>
<evidence type="ECO:0000256" key="1">
    <source>
        <dbReference type="SAM" id="MobiDB-lite"/>
    </source>
</evidence>
<keyword evidence="4" id="KW-1185">Reference proteome</keyword>
<accession>A0AAE0MI13</accession>
<dbReference type="SUPFAM" id="SSF52799">
    <property type="entry name" value="(Phosphotyrosine protein) phosphatases II"/>
    <property type="match status" value="1"/>
</dbReference>
<dbReference type="InterPro" id="IPR000340">
    <property type="entry name" value="Dual-sp_phosphatase_cat-dom"/>
</dbReference>
<feature type="domain" description="Dual specificity phosphatase catalytic" evidence="2">
    <location>
        <begin position="107"/>
        <end position="155"/>
    </location>
</feature>
<dbReference type="CDD" id="cd14498">
    <property type="entry name" value="DSP"/>
    <property type="match status" value="1"/>
</dbReference>
<gene>
    <name evidence="3" type="ORF">B0T19DRAFT_413951</name>
</gene>
<dbReference type="Pfam" id="PF00782">
    <property type="entry name" value="DSPc"/>
    <property type="match status" value="1"/>
</dbReference>
<evidence type="ECO:0000313" key="3">
    <source>
        <dbReference type="EMBL" id="KAK3331774.1"/>
    </source>
</evidence>
<dbReference type="EMBL" id="JAUEPO010000002">
    <property type="protein sequence ID" value="KAK3331774.1"/>
    <property type="molecule type" value="Genomic_DNA"/>
</dbReference>
<organism evidence="3 4">
    <name type="scientific">Cercophora scortea</name>
    <dbReference type="NCBI Taxonomy" id="314031"/>
    <lineage>
        <taxon>Eukaryota</taxon>
        <taxon>Fungi</taxon>
        <taxon>Dikarya</taxon>
        <taxon>Ascomycota</taxon>
        <taxon>Pezizomycotina</taxon>
        <taxon>Sordariomycetes</taxon>
        <taxon>Sordariomycetidae</taxon>
        <taxon>Sordariales</taxon>
        <taxon>Lasiosphaeriaceae</taxon>
        <taxon>Cercophora</taxon>
    </lineage>
</organism>
<comment type="caution">
    <text evidence="3">The sequence shown here is derived from an EMBL/GenBank/DDBJ whole genome shotgun (WGS) entry which is preliminary data.</text>
</comment>
<feature type="compositionally biased region" description="Basic and acidic residues" evidence="1">
    <location>
        <begin position="1"/>
        <end position="12"/>
    </location>
</feature>
<evidence type="ECO:0000313" key="4">
    <source>
        <dbReference type="Proteomes" id="UP001286456"/>
    </source>
</evidence>
<dbReference type="Gene3D" id="3.90.190.10">
    <property type="entry name" value="Protein tyrosine phosphatase superfamily"/>
    <property type="match status" value="1"/>
</dbReference>
<protein>
    <recommendedName>
        <fullName evidence="2">Dual specificity phosphatase catalytic domain-containing protein</fullName>
    </recommendedName>
</protein>